<reference evidence="1" key="1">
    <citation type="journal article" date="2023" name="Mol. Phylogenet. Evol.">
        <title>Genome-scale phylogeny and comparative genomics of the fungal order Sordariales.</title>
        <authorList>
            <person name="Hensen N."/>
            <person name="Bonometti L."/>
            <person name="Westerberg I."/>
            <person name="Brannstrom I.O."/>
            <person name="Guillou S."/>
            <person name="Cros-Aarteil S."/>
            <person name="Calhoun S."/>
            <person name="Haridas S."/>
            <person name="Kuo A."/>
            <person name="Mondo S."/>
            <person name="Pangilinan J."/>
            <person name="Riley R."/>
            <person name="LaButti K."/>
            <person name="Andreopoulos B."/>
            <person name="Lipzen A."/>
            <person name="Chen C."/>
            <person name="Yan M."/>
            <person name="Daum C."/>
            <person name="Ng V."/>
            <person name="Clum A."/>
            <person name="Steindorff A."/>
            <person name="Ohm R.A."/>
            <person name="Martin F."/>
            <person name="Silar P."/>
            <person name="Natvig D.O."/>
            <person name="Lalanne C."/>
            <person name="Gautier V."/>
            <person name="Ament-Velasquez S.L."/>
            <person name="Kruys A."/>
            <person name="Hutchinson M.I."/>
            <person name="Powell A.J."/>
            <person name="Barry K."/>
            <person name="Miller A.N."/>
            <person name="Grigoriev I.V."/>
            <person name="Debuchy R."/>
            <person name="Gladieux P."/>
            <person name="Hiltunen Thoren M."/>
            <person name="Johannesson H."/>
        </authorList>
    </citation>
    <scope>NUCLEOTIDE SEQUENCE</scope>
    <source>
        <strain evidence="1">CBS 508.74</strain>
    </source>
</reference>
<evidence type="ECO:0000313" key="1">
    <source>
        <dbReference type="EMBL" id="KAK4108489.1"/>
    </source>
</evidence>
<proteinExistence type="predicted"/>
<dbReference type="Proteomes" id="UP001302812">
    <property type="component" value="Unassembled WGS sequence"/>
</dbReference>
<dbReference type="AlphaFoldDB" id="A0AAN6QE52"/>
<organism evidence="1 2">
    <name type="scientific">Canariomyces notabilis</name>
    <dbReference type="NCBI Taxonomy" id="2074819"/>
    <lineage>
        <taxon>Eukaryota</taxon>
        <taxon>Fungi</taxon>
        <taxon>Dikarya</taxon>
        <taxon>Ascomycota</taxon>
        <taxon>Pezizomycotina</taxon>
        <taxon>Sordariomycetes</taxon>
        <taxon>Sordariomycetidae</taxon>
        <taxon>Sordariales</taxon>
        <taxon>Chaetomiaceae</taxon>
        <taxon>Canariomyces</taxon>
    </lineage>
</organism>
<name>A0AAN6QE52_9PEZI</name>
<protein>
    <submittedName>
        <fullName evidence="1">Uncharacterized protein</fullName>
    </submittedName>
</protein>
<sequence length="161" mass="17673">MSEFCSCSHEHHPTVSVSNSPYLPKTFEFESPDEPSRDSSFLTFLQPHVGTHDQEHVIQTLHNESVLGARWFRNVCDSSPHGSESLFLASGGLMVHSGHPAQCPQAWDVQVSSLATQQPSTPTAQTLARFGRLFQVTPFLDEHRGGGKGLGNTRFTNAPCI</sequence>
<comment type="caution">
    <text evidence="1">The sequence shown here is derived from an EMBL/GenBank/DDBJ whole genome shotgun (WGS) entry which is preliminary data.</text>
</comment>
<dbReference type="GeneID" id="89933757"/>
<gene>
    <name evidence="1" type="ORF">N656DRAFT_433489</name>
</gene>
<evidence type="ECO:0000313" key="2">
    <source>
        <dbReference type="Proteomes" id="UP001302812"/>
    </source>
</evidence>
<accession>A0AAN6QE52</accession>
<reference evidence="1" key="2">
    <citation type="submission" date="2023-05" db="EMBL/GenBank/DDBJ databases">
        <authorList>
            <consortium name="Lawrence Berkeley National Laboratory"/>
            <person name="Steindorff A."/>
            <person name="Hensen N."/>
            <person name="Bonometti L."/>
            <person name="Westerberg I."/>
            <person name="Brannstrom I.O."/>
            <person name="Guillou S."/>
            <person name="Cros-Aarteil S."/>
            <person name="Calhoun S."/>
            <person name="Haridas S."/>
            <person name="Kuo A."/>
            <person name="Mondo S."/>
            <person name="Pangilinan J."/>
            <person name="Riley R."/>
            <person name="Labutti K."/>
            <person name="Andreopoulos B."/>
            <person name="Lipzen A."/>
            <person name="Chen C."/>
            <person name="Yanf M."/>
            <person name="Daum C."/>
            <person name="Ng V."/>
            <person name="Clum A."/>
            <person name="Ohm R."/>
            <person name="Martin F."/>
            <person name="Silar P."/>
            <person name="Natvig D."/>
            <person name="Lalanne C."/>
            <person name="Gautier V."/>
            <person name="Ament-Velasquez S.L."/>
            <person name="Kruys A."/>
            <person name="Hutchinson M.I."/>
            <person name="Powell A.J."/>
            <person name="Barry K."/>
            <person name="Miller A.N."/>
            <person name="Grigoriev I.V."/>
            <person name="Debuchy R."/>
            <person name="Gladieux P."/>
            <person name="Thoren M.H."/>
            <person name="Johannesson H."/>
        </authorList>
    </citation>
    <scope>NUCLEOTIDE SEQUENCE</scope>
    <source>
        <strain evidence="1">CBS 508.74</strain>
    </source>
</reference>
<dbReference type="RefSeq" id="XP_064666059.1">
    <property type="nucleotide sequence ID" value="XM_064809633.1"/>
</dbReference>
<keyword evidence="2" id="KW-1185">Reference proteome</keyword>
<dbReference type="EMBL" id="MU853363">
    <property type="protein sequence ID" value="KAK4108489.1"/>
    <property type="molecule type" value="Genomic_DNA"/>
</dbReference>